<dbReference type="GO" id="GO:0016787">
    <property type="term" value="F:hydrolase activity"/>
    <property type="evidence" value="ECO:0007669"/>
    <property type="project" value="UniProtKB-KW"/>
</dbReference>
<keyword evidence="4" id="KW-1185">Reference proteome</keyword>
<reference evidence="3" key="1">
    <citation type="submission" date="2022-11" db="EMBL/GenBank/DDBJ databases">
        <authorList>
            <person name="Petersen C."/>
        </authorList>
    </citation>
    <scope>NUCLEOTIDE SEQUENCE</scope>
    <source>
        <strain evidence="3">IBT 30069</strain>
    </source>
</reference>
<accession>A0A9W9GCW0</accession>
<dbReference type="Pfam" id="PF07859">
    <property type="entry name" value="Abhydrolase_3"/>
    <property type="match status" value="1"/>
</dbReference>
<feature type="domain" description="Alpha/beta hydrolase fold-3" evidence="2">
    <location>
        <begin position="69"/>
        <end position="277"/>
    </location>
</feature>
<gene>
    <name evidence="3" type="ORF">N7456_000658</name>
</gene>
<dbReference type="GO" id="GO:0072330">
    <property type="term" value="P:monocarboxylic acid biosynthetic process"/>
    <property type="evidence" value="ECO:0007669"/>
    <property type="project" value="UniProtKB-ARBA"/>
</dbReference>
<dbReference type="EMBL" id="JAPQKH010000001">
    <property type="protein sequence ID" value="KAJ5116310.1"/>
    <property type="molecule type" value="Genomic_DNA"/>
</dbReference>
<proteinExistence type="predicted"/>
<comment type="caution">
    <text evidence="3">The sequence shown here is derived from an EMBL/GenBank/DDBJ whole genome shotgun (WGS) entry which is preliminary data.</text>
</comment>
<dbReference type="Gene3D" id="3.40.50.1820">
    <property type="entry name" value="alpha/beta hydrolase"/>
    <property type="match status" value="1"/>
</dbReference>
<evidence type="ECO:0000313" key="4">
    <source>
        <dbReference type="Proteomes" id="UP001149165"/>
    </source>
</evidence>
<dbReference type="GO" id="GO:0017000">
    <property type="term" value="P:antibiotic biosynthetic process"/>
    <property type="evidence" value="ECO:0007669"/>
    <property type="project" value="UniProtKB-ARBA"/>
</dbReference>
<dbReference type="Proteomes" id="UP001149165">
    <property type="component" value="Unassembled WGS sequence"/>
</dbReference>
<dbReference type="PANTHER" id="PTHR48081">
    <property type="entry name" value="AB HYDROLASE SUPERFAMILY PROTEIN C4A8.06C"/>
    <property type="match status" value="1"/>
</dbReference>
<dbReference type="SUPFAM" id="SSF53474">
    <property type="entry name" value="alpha/beta-Hydrolases"/>
    <property type="match status" value="1"/>
</dbReference>
<dbReference type="InterPro" id="IPR029058">
    <property type="entry name" value="AB_hydrolase_fold"/>
</dbReference>
<keyword evidence="1" id="KW-0378">Hydrolase</keyword>
<evidence type="ECO:0000259" key="2">
    <source>
        <dbReference type="Pfam" id="PF07859"/>
    </source>
</evidence>
<organism evidence="3 4">
    <name type="scientific">Penicillium angulare</name>
    <dbReference type="NCBI Taxonomy" id="116970"/>
    <lineage>
        <taxon>Eukaryota</taxon>
        <taxon>Fungi</taxon>
        <taxon>Dikarya</taxon>
        <taxon>Ascomycota</taxon>
        <taxon>Pezizomycotina</taxon>
        <taxon>Eurotiomycetes</taxon>
        <taxon>Eurotiomycetidae</taxon>
        <taxon>Eurotiales</taxon>
        <taxon>Aspergillaceae</taxon>
        <taxon>Penicillium</taxon>
    </lineage>
</organism>
<sequence>MSFQYCIDRCLAAILRGIVFVLGYIVRGGINPHPDEIRHIPSRDAGRSIKVHIYRTPSSSSSSTPSPVLINFHGSGFLLPQHGEDDDYCRHITNETNTKSKYTVLDVPYRLAPEHPFPTALNDVQDAINYVLGRPDEFDLTRVSLSGFSAGANLVLAASANLFPEDTFRSLIAFYPVTDLSPVTGSKVAPNAQEKKKIPPFVARLFNRCYVPVGVDHRDPRISPRFAQVERFPRRVLMITADGDNLAPEGEELAAQVSKLEGRHVVCRRMVGCAHGWDKSTRSSSPQHQVEAKEQAYRLAVEMLNEE</sequence>
<dbReference type="OrthoDB" id="408631at2759"/>
<dbReference type="InterPro" id="IPR050300">
    <property type="entry name" value="GDXG_lipolytic_enzyme"/>
</dbReference>
<evidence type="ECO:0000256" key="1">
    <source>
        <dbReference type="ARBA" id="ARBA00022801"/>
    </source>
</evidence>
<name>A0A9W9GCW0_9EURO</name>
<protein>
    <recommendedName>
        <fullName evidence="2">Alpha/beta hydrolase fold-3 domain-containing protein</fullName>
    </recommendedName>
</protein>
<evidence type="ECO:0000313" key="3">
    <source>
        <dbReference type="EMBL" id="KAJ5116310.1"/>
    </source>
</evidence>
<reference evidence="3" key="2">
    <citation type="journal article" date="2023" name="IMA Fungus">
        <title>Comparative genomic study of the Penicillium genus elucidates a diverse pangenome and 15 lateral gene transfer events.</title>
        <authorList>
            <person name="Petersen C."/>
            <person name="Sorensen T."/>
            <person name="Nielsen M.R."/>
            <person name="Sondergaard T.E."/>
            <person name="Sorensen J.L."/>
            <person name="Fitzpatrick D.A."/>
            <person name="Frisvad J.C."/>
            <person name="Nielsen K.L."/>
        </authorList>
    </citation>
    <scope>NUCLEOTIDE SEQUENCE</scope>
    <source>
        <strain evidence="3">IBT 30069</strain>
    </source>
</reference>
<dbReference type="AlphaFoldDB" id="A0A9W9GCW0"/>
<dbReference type="PANTHER" id="PTHR48081:SF8">
    <property type="entry name" value="ALPHA_BETA HYDROLASE FOLD-3 DOMAIN-CONTAINING PROTEIN-RELATED"/>
    <property type="match status" value="1"/>
</dbReference>
<dbReference type="InterPro" id="IPR013094">
    <property type="entry name" value="AB_hydrolase_3"/>
</dbReference>